<dbReference type="EMBL" id="JAVDQF010000001">
    <property type="protein sequence ID" value="MDR6268180.1"/>
    <property type="molecule type" value="Genomic_DNA"/>
</dbReference>
<dbReference type="SUPFAM" id="SSF46785">
    <property type="entry name" value="Winged helix' DNA-binding domain"/>
    <property type="match status" value="1"/>
</dbReference>
<protein>
    <submittedName>
        <fullName evidence="5">GntR family transcriptional regulator</fullName>
    </submittedName>
</protein>
<dbReference type="SUPFAM" id="SSF64288">
    <property type="entry name" value="Chorismate lyase-like"/>
    <property type="match status" value="1"/>
</dbReference>
<reference evidence="5 6" key="1">
    <citation type="submission" date="2023-07" db="EMBL/GenBank/DDBJ databases">
        <title>Sequencing the genomes of 1000 actinobacteria strains.</title>
        <authorList>
            <person name="Klenk H.-P."/>
        </authorList>
    </citation>
    <scope>NUCLEOTIDE SEQUENCE [LARGE SCALE GENOMIC DNA]</scope>
    <source>
        <strain evidence="5 6">DSM 14555</strain>
    </source>
</reference>
<gene>
    <name evidence="5" type="ORF">JOE69_000418</name>
</gene>
<dbReference type="Gene3D" id="1.10.10.10">
    <property type="entry name" value="Winged helix-like DNA-binding domain superfamily/Winged helix DNA-binding domain"/>
    <property type="match status" value="1"/>
</dbReference>
<evidence type="ECO:0000313" key="5">
    <source>
        <dbReference type="EMBL" id="MDR6268180.1"/>
    </source>
</evidence>
<dbReference type="CDD" id="cd07377">
    <property type="entry name" value="WHTH_GntR"/>
    <property type="match status" value="1"/>
</dbReference>
<dbReference type="PROSITE" id="PS50949">
    <property type="entry name" value="HTH_GNTR"/>
    <property type="match status" value="1"/>
</dbReference>
<accession>A0ABU1J7S3</accession>
<evidence type="ECO:0000313" key="6">
    <source>
        <dbReference type="Proteomes" id="UP001185069"/>
    </source>
</evidence>
<dbReference type="InterPro" id="IPR000524">
    <property type="entry name" value="Tscrpt_reg_HTH_GntR"/>
</dbReference>
<dbReference type="SMART" id="SM00866">
    <property type="entry name" value="UTRA"/>
    <property type="match status" value="1"/>
</dbReference>
<proteinExistence type="predicted"/>
<name>A0ABU1J7S3_9MICC</name>
<dbReference type="PANTHER" id="PTHR44846:SF1">
    <property type="entry name" value="MANNOSYL-D-GLYCERATE TRANSPORT_METABOLISM SYSTEM REPRESSOR MNGR-RELATED"/>
    <property type="match status" value="1"/>
</dbReference>
<feature type="domain" description="HTH gntR-type" evidence="4">
    <location>
        <begin position="22"/>
        <end position="88"/>
    </location>
</feature>
<dbReference type="InterPro" id="IPR036390">
    <property type="entry name" value="WH_DNA-bd_sf"/>
</dbReference>
<dbReference type="Proteomes" id="UP001185069">
    <property type="component" value="Unassembled WGS sequence"/>
</dbReference>
<organism evidence="5 6">
    <name type="scientific">Arthrobacter russicus</name>
    <dbReference type="NCBI Taxonomy" id="172040"/>
    <lineage>
        <taxon>Bacteria</taxon>
        <taxon>Bacillati</taxon>
        <taxon>Actinomycetota</taxon>
        <taxon>Actinomycetes</taxon>
        <taxon>Micrococcales</taxon>
        <taxon>Micrococcaceae</taxon>
        <taxon>Arthrobacter</taxon>
    </lineage>
</organism>
<dbReference type="Gene3D" id="3.40.1410.10">
    <property type="entry name" value="Chorismate lyase-like"/>
    <property type="match status" value="1"/>
</dbReference>
<keyword evidence="2" id="KW-0238">DNA-binding</keyword>
<evidence type="ECO:0000256" key="3">
    <source>
        <dbReference type="ARBA" id="ARBA00023163"/>
    </source>
</evidence>
<dbReference type="Pfam" id="PF07702">
    <property type="entry name" value="UTRA"/>
    <property type="match status" value="1"/>
</dbReference>
<keyword evidence="1" id="KW-0805">Transcription regulation</keyword>
<comment type="caution">
    <text evidence="5">The sequence shown here is derived from an EMBL/GenBank/DDBJ whole genome shotgun (WGS) entry which is preliminary data.</text>
</comment>
<sequence>MCAATDQEFAVQLRPRGDGGRPTLWSAVQEDLRRRIRRGDFPEDFPGEIELARHYGVSRSTIRAALDPLRRSGLIEAAPGKPSKVVHVSSEHRYGPMYSLFAAVQANGMSQRSEILASRICKNSAVAERLELEPDADLVHLSRLRFADEEPIALDRLWLAPDAREVLAVDLKNAALYDVLRRHCNLVLTDGEETLRAVLLSAERADELSCEVGDAAFYIERMGRVDGRPLEWRETLIRGDRFAITTPYP</sequence>
<keyword evidence="6" id="KW-1185">Reference proteome</keyword>
<dbReference type="SMART" id="SM00345">
    <property type="entry name" value="HTH_GNTR"/>
    <property type="match status" value="1"/>
</dbReference>
<dbReference type="InterPro" id="IPR050679">
    <property type="entry name" value="Bact_HTH_transcr_reg"/>
</dbReference>
<dbReference type="InterPro" id="IPR011663">
    <property type="entry name" value="UTRA"/>
</dbReference>
<dbReference type="InterPro" id="IPR036388">
    <property type="entry name" value="WH-like_DNA-bd_sf"/>
</dbReference>
<dbReference type="RefSeq" id="WP_309795672.1">
    <property type="nucleotide sequence ID" value="NZ_BAAAHY010000006.1"/>
</dbReference>
<evidence type="ECO:0000256" key="1">
    <source>
        <dbReference type="ARBA" id="ARBA00023015"/>
    </source>
</evidence>
<dbReference type="InterPro" id="IPR028978">
    <property type="entry name" value="Chorismate_lyase_/UTRA_dom_sf"/>
</dbReference>
<evidence type="ECO:0000259" key="4">
    <source>
        <dbReference type="PROSITE" id="PS50949"/>
    </source>
</evidence>
<dbReference type="PRINTS" id="PR00035">
    <property type="entry name" value="HTHGNTR"/>
</dbReference>
<evidence type="ECO:0000256" key="2">
    <source>
        <dbReference type="ARBA" id="ARBA00023125"/>
    </source>
</evidence>
<dbReference type="Pfam" id="PF00392">
    <property type="entry name" value="GntR"/>
    <property type="match status" value="1"/>
</dbReference>
<keyword evidence="3" id="KW-0804">Transcription</keyword>
<dbReference type="PANTHER" id="PTHR44846">
    <property type="entry name" value="MANNOSYL-D-GLYCERATE TRANSPORT/METABOLISM SYSTEM REPRESSOR MNGR-RELATED"/>
    <property type="match status" value="1"/>
</dbReference>